<evidence type="ECO:0000313" key="2">
    <source>
        <dbReference type="Proteomes" id="UP000753802"/>
    </source>
</evidence>
<keyword evidence="2" id="KW-1185">Reference proteome</keyword>
<gene>
    <name evidence="1" type="ORF">GWC95_07380</name>
</gene>
<evidence type="ECO:0008006" key="3">
    <source>
        <dbReference type="Google" id="ProtNLM"/>
    </source>
</evidence>
<evidence type="ECO:0000313" key="1">
    <source>
        <dbReference type="EMBL" id="NCI49738.1"/>
    </source>
</evidence>
<organism evidence="1 2">
    <name type="scientific">Sediminibacterium roseum</name>
    <dbReference type="NCBI Taxonomy" id="1978412"/>
    <lineage>
        <taxon>Bacteria</taxon>
        <taxon>Pseudomonadati</taxon>
        <taxon>Bacteroidota</taxon>
        <taxon>Chitinophagia</taxon>
        <taxon>Chitinophagales</taxon>
        <taxon>Chitinophagaceae</taxon>
        <taxon>Sediminibacterium</taxon>
    </lineage>
</organism>
<dbReference type="EMBL" id="JAACJS010000011">
    <property type="protein sequence ID" value="NCI49738.1"/>
    <property type="molecule type" value="Genomic_DNA"/>
</dbReference>
<protein>
    <recommendedName>
        <fullName evidence="3">DUF4377 domain-containing protein</fullName>
    </recommendedName>
</protein>
<dbReference type="PROSITE" id="PS51257">
    <property type="entry name" value="PROKAR_LIPOPROTEIN"/>
    <property type="match status" value="1"/>
</dbReference>
<reference evidence="1 2" key="1">
    <citation type="submission" date="2020-01" db="EMBL/GenBank/DDBJ databases">
        <title>Genome analysis.</title>
        <authorList>
            <person name="Wu S."/>
            <person name="Wang G."/>
        </authorList>
    </citation>
    <scope>NUCLEOTIDE SEQUENCE [LARGE SCALE GENOMIC DNA]</scope>
    <source>
        <strain evidence="1 2">SYL130</strain>
    </source>
</reference>
<accession>A0ABW9ZUL8</accession>
<dbReference type="RefSeq" id="WP_161818048.1">
    <property type="nucleotide sequence ID" value="NZ_JAACJS010000011.1"/>
</dbReference>
<name>A0ABW9ZUL8_9BACT</name>
<comment type="caution">
    <text evidence="1">The sequence shown here is derived from an EMBL/GenBank/DDBJ whole genome shotgun (WGS) entry which is preliminary data.</text>
</comment>
<proteinExistence type="predicted"/>
<dbReference type="Proteomes" id="UP000753802">
    <property type="component" value="Unassembled WGS sequence"/>
</dbReference>
<sequence>MKKTTVFFIAALFLLLQSCQKEVMQKEIVKEVTIDTALTAGTHYFLQLSSYGDEGDYANIIEKPAYASTSKMENETDMFTSVYHYVAAADAVGKTDHVTISVSRTACKDSTFIYLNLSIK</sequence>